<dbReference type="Proteomes" id="UP000553756">
    <property type="component" value="Unassembled WGS sequence"/>
</dbReference>
<sequence>MNDELNLSAEARSLWGKTNRKDESEWLPLYVHMADSAAIAERIWQHWLPEGTQNVIARDVGNDKELAKKVSVFLAGVHDIGKATPIFQSKPICFDPSGNGLNLAWKPRKVGLMVDDFRNTNRPSHPIAGQTILEAFLEDGNGWDNDAARSYASVVGGHHGTPPTNGKVWDATEVEGDRTGVNNVKWADTQHELIEFALRRADLHNDALRSLGQHLLSAESAVLLTGLTIMADWIASNSDIDMFPLVPLIPSQIEKDDSDCADPTADRNGCDIATWSGLDKRARRAWQNLDLPAAWKPLRLHGDYRDFFRSRFSLPEGAQPRPVQLEAIRAADTVESPGLMVIEAPMGEGKTEAALAAAEILARRTGRGGVCVALPTMATTDAMFGRVHEWLESLPQQDAESEKSIWLAHGKAQLNDEFRGIISASHGHFSSMDDDSSETRNPNPFKKITSEVVVSDWLWGRKKGLLANFLICTVDQVLMGALQMKHVVLRQLALANKVVIIDECHAYDSYMREYLNRILEWLGGSGTPVILLSATLPEQQRSAMIEAYQLGQSAALPKEKSKPIKLDVRTRGIKPGMGCRPDLVKTEVSNYNDANGYPLITYTDGAHVRSVDINPSGRSMEVRCQVIADADESLIGVVDNLLQDGGCIGIVCNTVHRAQSTASLMERHFGSDTVRLTHSRFIDIDRMDNEQELRELLGKNSTTRNGKRPDRLIVVGTQVLEQSLDIDFDALVTDIAPVDLVMQRLGRVHRHRRGDGECDRPRGLRRATCYIRGVDFWDDDGVPHFAKGLTAVYDEASLLESLAVLGLTVPAAQSLQELPSDIARTVRDAYGDKRLAFVPEGWRTQYLKASEIRMQRQKEKENRAHGYLMRSLKEMNSNRQSLTEWFSDRKVVNPNDDEGSRAVRDTQETVEVMLLVKDSGQMRLLPWVSDGRGVPGGESIPSRLVPEEPLAKVMAQSTVRLPASLCVSDKLDELIAQLEDGCADEAEPWQESPWLAGKLALFLADVDGNGTCFETTLCGQKLVYSKASGLELVRN</sequence>
<organism evidence="12 13">
    <name type="scientific">Bifidobacterium panos</name>
    <dbReference type="NCBI Taxonomy" id="2675321"/>
    <lineage>
        <taxon>Bacteria</taxon>
        <taxon>Bacillati</taxon>
        <taxon>Actinomycetota</taxon>
        <taxon>Actinomycetes</taxon>
        <taxon>Bifidobacteriales</taxon>
        <taxon>Bifidobacteriaceae</taxon>
        <taxon>Bifidobacterium</taxon>
    </lineage>
</organism>
<dbReference type="InterPro" id="IPR006483">
    <property type="entry name" value="CRISPR-assoc_Cas3_HD"/>
</dbReference>
<gene>
    <name evidence="12" type="ORF">G1C94_0361</name>
</gene>
<dbReference type="CDD" id="cd17930">
    <property type="entry name" value="DEXHc_cas3"/>
    <property type="match status" value="1"/>
</dbReference>
<dbReference type="Gene3D" id="1.10.3210.30">
    <property type="match status" value="1"/>
</dbReference>
<dbReference type="PANTHER" id="PTHR47963">
    <property type="entry name" value="DEAD-BOX ATP-DEPENDENT RNA HELICASE 47, MITOCHONDRIAL"/>
    <property type="match status" value="1"/>
</dbReference>
<feature type="domain" description="HD Cas3-type" evidence="11">
    <location>
        <begin position="22"/>
        <end position="234"/>
    </location>
</feature>
<proteinExistence type="inferred from homology"/>
<dbReference type="EMBL" id="JAAIIJ010000003">
    <property type="protein sequence ID" value="NMN01740.1"/>
    <property type="molecule type" value="Genomic_DNA"/>
</dbReference>
<keyword evidence="3" id="KW-0540">Nuclease</keyword>
<dbReference type="Pfam" id="PF00270">
    <property type="entry name" value="DEAD"/>
    <property type="match status" value="1"/>
</dbReference>
<evidence type="ECO:0000256" key="4">
    <source>
        <dbReference type="ARBA" id="ARBA00022723"/>
    </source>
</evidence>
<evidence type="ECO:0000256" key="2">
    <source>
        <dbReference type="ARBA" id="ARBA00009046"/>
    </source>
</evidence>
<evidence type="ECO:0000256" key="6">
    <source>
        <dbReference type="ARBA" id="ARBA00022801"/>
    </source>
</evidence>
<feature type="domain" description="Helicase ATP-binding" evidence="10">
    <location>
        <begin position="331"/>
        <end position="554"/>
    </location>
</feature>
<reference evidence="12 13" key="1">
    <citation type="submission" date="2020-02" db="EMBL/GenBank/DDBJ databases">
        <title>Characterization of phylogenetic diversity of novel bifidobacterial species isolated in Czech ZOOs.</title>
        <authorList>
            <person name="Lugli G.A."/>
            <person name="Vera N.B."/>
            <person name="Ventura M."/>
        </authorList>
    </citation>
    <scope>NUCLEOTIDE SEQUENCE [LARGE SCALE GENOMIC DNA]</scope>
    <source>
        <strain evidence="12 13">DSM 109963</strain>
    </source>
</reference>
<evidence type="ECO:0000259" key="11">
    <source>
        <dbReference type="PROSITE" id="PS51643"/>
    </source>
</evidence>
<evidence type="ECO:0000256" key="3">
    <source>
        <dbReference type="ARBA" id="ARBA00022722"/>
    </source>
</evidence>
<keyword evidence="8" id="KW-0067">ATP-binding</keyword>
<dbReference type="SMART" id="SM00487">
    <property type="entry name" value="DEXDc"/>
    <property type="match status" value="1"/>
</dbReference>
<evidence type="ECO:0000313" key="13">
    <source>
        <dbReference type="Proteomes" id="UP000553756"/>
    </source>
</evidence>
<comment type="caution">
    <text evidence="12">The sequence shown here is derived from an EMBL/GenBank/DDBJ whole genome shotgun (WGS) entry which is preliminary data.</text>
</comment>
<dbReference type="InterPro" id="IPR027417">
    <property type="entry name" value="P-loop_NTPase"/>
</dbReference>
<dbReference type="InterPro" id="IPR050547">
    <property type="entry name" value="DEAD_box_RNA_helicases"/>
</dbReference>
<dbReference type="InterPro" id="IPR038257">
    <property type="entry name" value="CRISPR-assoc_Cas3_HD_sf"/>
</dbReference>
<keyword evidence="9" id="KW-0051">Antiviral defense</keyword>
<dbReference type="InterPro" id="IPR041372">
    <property type="entry name" value="Cas3_C"/>
</dbReference>
<keyword evidence="5" id="KW-0547">Nucleotide-binding</keyword>
<comment type="similarity">
    <text evidence="1">In the N-terminal section; belongs to the CRISPR-associated nuclease Cas3-HD family.</text>
</comment>
<dbReference type="Pfam" id="PF18019">
    <property type="entry name" value="Cas3_HD"/>
    <property type="match status" value="1"/>
</dbReference>
<dbReference type="Gene3D" id="3.40.50.300">
    <property type="entry name" value="P-loop containing nucleotide triphosphate hydrolases"/>
    <property type="match status" value="2"/>
</dbReference>
<protein>
    <submittedName>
        <fullName evidence="12">CRISPR-associated helicase/endonuclease Cas3</fullName>
    </submittedName>
</protein>
<dbReference type="PANTHER" id="PTHR47963:SF9">
    <property type="entry name" value="CRISPR-ASSOCIATED ENDONUCLEASE_HELICASE CAS3"/>
    <property type="match status" value="1"/>
</dbReference>
<dbReference type="PROSITE" id="PS51643">
    <property type="entry name" value="HD_CAS3"/>
    <property type="match status" value="1"/>
</dbReference>
<dbReference type="CDD" id="cd09641">
    <property type="entry name" value="Cas3''_I"/>
    <property type="match status" value="1"/>
</dbReference>
<dbReference type="SUPFAM" id="SSF52540">
    <property type="entry name" value="P-loop containing nucleoside triphosphate hydrolases"/>
    <property type="match status" value="1"/>
</dbReference>
<dbReference type="PROSITE" id="PS51192">
    <property type="entry name" value="HELICASE_ATP_BIND_1"/>
    <property type="match status" value="1"/>
</dbReference>
<dbReference type="Pfam" id="PF22590">
    <property type="entry name" value="Cas3-like_C_2"/>
    <property type="match status" value="1"/>
</dbReference>
<accession>A0ABX1SV86</accession>
<dbReference type="RefSeq" id="WP_172144115.1">
    <property type="nucleotide sequence ID" value="NZ_JAAIIJ010000003.1"/>
</dbReference>
<name>A0ABX1SV86_9BIFI</name>
<evidence type="ECO:0000259" key="10">
    <source>
        <dbReference type="PROSITE" id="PS51192"/>
    </source>
</evidence>
<evidence type="ECO:0000313" key="12">
    <source>
        <dbReference type="EMBL" id="NMN01740.1"/>
    </source>
</evidence>
<dbReference type="InterPro" id="IPR014001">
    <property type="entry name" value="Helicase_ATP-bd"/>
</dbReference>
<dbReference type="InterPro" id="IPR006474">
    <property type="entry name" value="Helicase_Cas3_CRISPR-ass_core"/>
</dbReference>
<dbReference type="Pfam" id="PF18395">
    <property type="entry name" value="Cas3_C"/>
    <property type="match status" value="1"/>
</dbReference>
<comment type="similarity">
    <text evidence="2">In the central section; belongs to the CRISPR-associated helicase Cas3 family.</text>
</comment>
<dbReference type="InterPro" id="IPR011545">
    <property type="entry name" value="DEAD/DEAH_box_helicase_dom"/>
</dbReference>
<keyword evidence="4" id="KW-0479">Metal-binding</keyword>
<dbReference type="InterPro" id="IPR054712">
    <property type="entry name" value="Cas3-like_dom"/>
</dbReference>
<evidence type="ECO:0000256" key="5">
    <source>
        <dbReference type="ARBA" id="ARBA00022741"/>
    </source>
</evidence>
<evidence type="ECO:0000256" key="8">
    <source>
        <dbReference type="ARBA" id="ARBA00022840"/>
    </source>
</evidence>
<keyword evidence="6" id="KW-0378">Hydrolase</keyword>
<dbReference type="NCBIfam" id="TIGR01596">
    <property type="entry name" value="cas3_HD"/>
    <property type="match status" value="1"/>
</dbReference>
<keyword evidence="13" id="KW-1185">Reference proteome</keyword>
<keyword evidence="7" id="KW-0347">Helicase</keyword>
<evidence type="ECO:0000256" key="7">
    <source>
        <dbReference type="ARBA" id="ARBA00022806"/>
    </source>
</evidence>
<dbReference type="NCBIfam" id="TIGR01587">
    <property type="entry name" value="cas3_core"/>
    <property type="match status" value="1"/>
</dbReference>
<evidence type="ECO:0000256" key="9">
    <source>
        <dbReference type="ARBA" id="ARBA00023118"/>
    </source>
</evidence>
<evidence type="ECO:0000256" key="1">
    <source>
        <dbReference type="ARBA" id="ARBA00006847"/>
    </source>
</evidence>